<dbReference type="Gene3D" id="3.30.200.20">
    <property type="entry name" value="Phosphorylase Kinase, domain 1"/>
    <property type="match status" value="1"/>
</dbReference>
<evidence type="ECO:0000259" key="10">
    <source>
        <dbReference type="PROSITE" id="PS50011"/>
    </source>
</evidence>
<dbReference type="PROSITE" id="PS00108">
    <property type="entry name" value="PROTEIN_KINASE_ST"/>
    <property type="match status" value="1"/>
</dbReference>
<keyword evidence="3" id="KW-0808">Transferase</keyword>
<dbReference type="GO" id="GO:0007254">
    <property type="term" value="P:JNK cascade"/>
    <property type="evidence" value="ECO:0007669"/>
    <property type="project" value="TreeGrafter"/>
</dbReference>
<evidence type="ECO:0000256" key="6">
    <source>
        <dbReference type="ARBA" id="ARBA00022840"/>
    </source>
</evidence>
<evidence type="ECO:0000256" key="1">
    <source>
        <dbReference type="ARBA" id="ARBA00006529"/>
    </source>
</evidence>
<evidence type="ECO:0000256" key="7">
    <source>
        <dbReference type="PROSITE-ProRule" id="PRU10141"/>
    </source>
</evidence>
<dbReference type="InterPro" id="IPR011009">
    <property type="entry name" value="Kinase-like_dom_sf"/>
</dbReference>
<dbReference type="Bgee" id="FBgn0191517">
    <property type="expression patterns" value="Expressed in adult organism"/>
</dbReference>
<evidence type="ECO:0000256" key="5">
    <source>
        <dbReference type="ARBA" id="ARBA00022777"/>
    </source>
</evidence>
<dbReference type="PANTHER" id="PTHR46716:SF1">
    <property type="entry name" value="MITOGEN-ACTIVATED PROTEIN KINASE KINASE KINASE 7"/>
    <property type="match status" value="1"/>
</dbReference>
<evidence type="ECO:0000256" key="3">
    <source>
        <dbReference type="ARBA" id="ARBA00022679"/>
    </source>
</evidence>
<comment type="similarity">
    <text evidence="1">Belongs to the protein kinase superfamily. STE Ser/Thr protein kinase family. MAP kinase kinase kinase subfamily.</text>
</comment>
<evidence type="ECO:0000313" key="12">
    <source>
        <dbReference type="Proteomes" id="UP000000304"/>
    </source>
</evidence>
<dbReference type="InterPro" id="IPR001245">
    <property type="entry name" value="Ser-Thr/Tyr_kinase_cat_dom"/>
</dbReference>
<dbReference type="GO" id="GO:0004709">
    <property type="term" value="F:MAP kinase kinase kinase activity"/>
    <property type="evidence" value="ECO:0007669"/>
    <property type="project" value="TreeGrafter"/>
</dbReference>
<dbReference type="PhylomeDB" id="B4R1S3"/>
<keyword evidence="4 7" id="KW-0547">Nucleotide-binding</keyword>
<dbReference type="HOGENOM" id="CLU_696907_0_0_1"/>
<proteinExistence type="inferred from homology"/>
<keyword evidence="2 8" id="KW-0723">Serine/threonine-protein kinase</keyword>
<feature type="binding site" evidence="7">
    <location>
        <position position="49"/>
    </location>
    <ligand>
        <name>ATP</name>
        <dbReference type="ChEBI" id="CHEBI:30616"/>
    </ligand>
</feature>
<dbReference type="SMR" id="B4R1S3"/>
<keyword evidence="5" id="KW-0418">Kinase</keyword>
<dbReference type="KEGG" id="dsi:Dsimw501_GD20035"/>
<dbReference type="PRINTS" id="PR00109">
    <property type="entry name" value="TYRKINASE"/>
</dbReference>
<dbReference type="GO" id="GO:0006955">
    <property type="term" value="P:immune response"/>
    <property type="evidence" value="ECO:0007669"/>
    <property type="project" value="TreeGrafter"/>
</dbReference>
<dbReference type="SMART" id="SM00220">
    <property type="entry name" value="S_TKc"/>
    <property type="match status" value="1"/>
</dbReference>
<evidence type="ECO:0000256" key="4">
    <source>
        <dbReference type="ARBA" id="ARBA00022741"/>
    </source>
</evidence>
<feature type="domain" description="Protein kinase" evidence="10">
    <location>
        <begin position="11"/>
        <end position="266"/>
    </location>
</feature>
<dbReference type="OMA" id="VRWALQC"/>
<dbReference type="GO" id="GO:0043123">
    <property type="term" value="P:positive regulation of canonical NF-kappaB signal transduction"/>
    <property type="evidence" value="ECO:0007669"/>
    <property type="project" value="TreeGrafter"/>
</dbReference>
<name>B4R1S3_DROSI</name>
<dbReference type="InterPro" id="IPR000719">
    <property type="entry name" value="Prot_kinase_dom"/>
</dbReference>
<dbReference type="Proteomes" id="UP000000304">
    <property type="component" value="Chromosome 3R"/>
</dbReference>
<dbReference type="InterPro" id="IPR017441">
    <property type="entry name" value="Protein_kinase_ATP_BS"/>
</dbReference>
<dbReference type="PANTHER" id="PTHR46716">
    <property type="entry name" value="MITOGEN-ACTIVATED PROTEIN KINASE KINASE KINASE 7"/>
    <property type="match status" value="1"/>
</dbReference>
<dbReference type="AlphaFoldDB" id="B4R1S3"/>
<evidence type="ECO:0000256" key="8">
    <source>
        <dbReference type="RuleBase" id="RU000304"/>
    </source>
</evidence>
<dbReference type="PROSITE" id="PS00107">
    <property type="entry name" value="PROTEIN_KINASE_ATP"/>
    <property type="match status" value="1"/>
</dbReference>
<dbReference type="GO" id="GO:0006950">
    <property type="term" value="P:response to stress"/>
    <property type="evidence" value="ECO:0007669"/>
    <property type="project" value="UniProtKB-ARBA"/>
</dbReference>
<protein>
    <submittedName>
        <fullName evidence="11">GD20035</fullName>
    </submittedName>
</protein>
<dbReference type="Pfam" id="PF00069">
    <property type="entry name" value="Pkinase"/>
    <property type="match status" value="1"/>
</dbReference>
<dbReference type="OrthoDB" id="10261027at2759"/>
<accession>B4R1S3</accession>
<evidence type="ECO:0000256" key="9">
    <source>
        <dbReference type="SAM" id="MobiDB-lite"/>
    </source>
</evidence>
<dbReference type="GO" id="GO:0005524">
    <property type="term" value="F:ATP binding"/>
    <property type="evidence" value="ECO:0007669"/>
    <property type="project" value="UniProtKB-UniRule"/>
</dbReference>
<dbReference type="InterPro" id="IPR008271">
    <property type="entry name" value="Ser/Thr_kinase_AS"/>
</dbReference>
<evidence type="ECO:0000256" key="2">
    <source>
        <dbReference type="ARBA" id="ARBA00022527"/>
    </source>
</evidence>
<dbReference type="GO" id="GO:0019899">
    <property type="term" value="F:enzyme binding"/>
    <property type="evidence" value="ECO:0007669"/>
    <property type="project" value="UniProtKB-ARBA"/>
</dbReference>
<dbReference type="STRING" id="7240.B4R1S3"/>
<reference evidence="11 12" key="1">
    <citation type="journal article" date="2007" name="Nature">
        <title>Evolution of genes and genomes on the Drosophila phylogeny.</title>
        <authorList>
            <consortium name="Drosophila 12 Genomes Consortium"/>
            <person name="Clark A.G."/>
            <person name="Eisen M.B."/>
            <person name="Smith D.R."/>
            <person name="Bergman C.M."/>
            <person name="Oliver B."/>
            <person name="Markow T.A."/>
            <person name="Kaufman T.C."/>
            <person name="Kellis M."/>
            <person name="Gelbart W."/>
            <person name="Iyer V.N."/>
            <person name="Pollard D.A."/>
            <person name="Sackton T.B."/>
            <person name="Larracuente A.M."/>
            <person name="Singh N.D."/>
            <person name="Abad J.P."/>
            <person name="Abt D.N."/>
            <person name="Adryan B."/>
            <person name="Aguade M."/>
            <person name="Akashi H."/>
            <person name="Anderson W.W."/>
            <person name="Aquadro C.F."/>
            <person name="Ardell D.H."/>
            <person name="Arguello R."/>
            <person name="Artieri C.G."/>
            <person name="Barbash D.A."/>
            <person name="Barker D."/>
            <person name="Barsanti P."/>
            <person name="Batterham P."/>
            <person name="Batzoglou S."/>
            <person name="Begun D."/>
            <person name="Bhutkar A."/>
            <person name="Blanco E."/>
            <person name="Bosak S.A."/>
            <person name="Bradley R.K."/>
            <person name="Brand A.D."/>
            <person name="Brent M.R."/>
            <person name="Brooks A.N."/>
            <person name="Brown R.H."/>
            <person name="Butlin R.K."/>
            <person name="Caggese C."/>
            <person name="Calvi B.R."/>
            <person name="Bernardo de Carvalho A."/>
            <person name="Caspi A."/>
            <person name="Castrezana S."/>
            <person name="Celniker S.E."/>
            <person name="Chang J.L."/>
            <person name="Chapple C."/>
            <person name="Chatterji S."/>
            <person name="Chinwalla A."/>
            <person name="Civetta A."/>
            <person name="Clifton S.W."/>
            <person name="Comeron J.M."/>
            <person name="Costello J.C."/>
            <person name="Coyne J.A."/>
            <person name="Daub J."/>
            <person name="David R.G."/>
            <person name="Delcher A.L."/>
            <person name="Delehaunty K."/>
            <person name="Do C.B."/>
            <person name="Ebling H."/>
            <person name="Edwards K."/>
            <person name="Eickbush T."/>
            <person name="Evans J.D."/>
            <person name="Filipski A."/>
            <person name="Findeiss S."/>
            <person name="Freyhult E."/>
            <person name="Fulton L."/>
            <person name="Fulton R."/>
            <person name="Garcia A.C."/>
            <person name="Gardiner A."/>
            <person name="Garfield D.A."/>
            <person name="Garvin B.E."/>
            <person name="Gibson G."/>
            <person name="Gilbert D."/>
            <person name="Gnerre S."/>
            <person name="Godfrey J."/>
            <person name="Good R."/>
            <person name="Gotea V."/>
            <person name="Gravely B."/>
            <person name="Greenberg A.J."/>
            <person name="Griffiths-Jones S."/>
            <person name="Gross S."/>
            <person name="Guigo R."/>
            <person name="Gustafson E.A."/>
            <person name="Haerty W."/>
            <person name="Hahn M.W."/>
            <person name="Halligan D.L."/>
            <person name="Halpern A.L."/>
            <person name="Halter G.M."/>
            <person name="Han M.V."/>
            <person name="Heger A."/>
            <person name="Hillier L."/>
            <person name="Hinrichs A.S."/>
            <person name="Holmes I."/>
            <person name="Hoskins R.A."/>
            <person name="Hubisz M.J."/>
            <person name="Hultmark D."/>
            <person name="Huntley M.A."/>
            <person name="Jaffe D.B."/>
            <person name="Jagadeeshan S."/>
            <person name="Jeck W.R."/>
            <person name="Johnson J."/>
            <person name="Jones C.D."/>
            <person name="Jordan W.C."/>
            <person name="Karpen G.H."/>
            <person name="Kataoka E."/>
            <person name="Keightley P.D."/>
            <person name="Kheradpour P."/>
            <person name="Kirkness E.F."/>
            <person name="Koerich L.B."/>
            <person name="Kristiansen K."/>
            <person name="Kudrna D."/>
            <person name="Kulathinal R.J."/>
            <person name="Kumar S."/>
            <person name="Kwok R."/>
            <person name="Lander E."/>
            <person name="Langley C.H."/>
            <person name="Lapoint R."/>
            <person name="Lazzaro B.P."/>
            <person name="Lee S.J."/>
            <person name="Levesque L."/>
            <person name="Li R."/>
            <person name="Lin C.F."/>
            <person name="Lin M.F."/>
            <person name="Lindblad-Toh K."/>
            <person name="Llopart A."/>
            <person name="Long M."/>
            <person name="Low L."/>
            <person name="Lozovsky E."/>
            <person name="Lu J."/>
            <person name="Luo M."/>
            <person name="Machado C.A."/>
            <person name="Makalowski W."/>
            <person name="Marzo M."/>
            <person name="Matsuda M."/>
            <person name="Matzkin L."/>
            <person name="McAllister B."/>
            <person name="McBride C.S."/>
            <person name="McKernan B."/>
            <person name="McKernan K."/>
            <person name="Mendez-Lago M."/>
            <person name="Minx P."/>
            <person name="Mollenhauer M.U."/>
            <person name="Montooth K."/>
            <person name="Mount S.M."/>
            <person name="Mu X."/>
            <person name="Myers E."/>
            <person name="Negre B."/>
            <person name="Newfeld S."/>
            <person name="Nielsen R."/>
            <person name="Noor M.A."/>
            <person name="O'Grady P."/>
            <person name="Pachter L."/>
            <person name="Papaceit M."/>
            <person name="Parisi M.J."/>
            <person name="Parisi M."/>
            <person name="Parts L."/>
            <person name="Pedersen J.S."/>
            <person name="Pesole G."/>
            <person name="Phillippy A.M."/>
            <person name="Ponting C.P."/>
            <person name="Pop M."/>
            <person name="Porcelli D."/>
            <person name="Powell J.R."/>
            <person name="Prohaska S."/>
            <person name="Pruitt K."/>
            <person name="Puig M."/>
            <person name="Quesneville H."/>
            <person name="Ram K.R."/>
            <person name="Rand D."/>
            <person name="Rasmussen M.D."/>
            <person name="Reed L.K."/>
            <person name="Reenan R."/>
            <person name="Reily A."/>
            <person name="Remington K.A."/>
            <person name="Rieger T.T."/>
            <person name="Ritchie M.G."/>
            <person name="Robin C."/>
            <person name="Rogers Y.H."/>
            <person name="Rohde C."/>
            <person name="Rozas J."/>
            <person name="Rubenfield M.J."/>
            <person name="Ruiz A."/>
            <person name="Russo S."/>
            <person name="Salzberg S.L."/>
            <person name="Sanchez-Gracia A."/>
            <person name="Saranga D.J."/>
            <person name="Sato H."/>
            <person name="Schaeffer S.W."/>
            <person name="Schatz M.C."/>
            <person name="Schlenke T."/>
            <person name="Schwartz R."/>
            <person name="Segarra C."/>
            <person name="Singh R.S."/>
            <person name="Sirot L."/>
            <person name="Sirota M."/>
            <person name="Sisneros N.B."/>
            <person name="Smith C.D."/>
            <person name="Smith T.F."/>
            <person name="Spieth J."/>
            <person name="Stage D.E."/>
            <person name="Stark A."/>
            <person name="Stephan W."/>
            <person name="Strausberg R.L."/>
            <person name="Strempel S."/>
            <person name="Sturgill D."/>
            <person name="Sutton G."/>
            <person name="Sutton G.G."/>
            <person name="Tao W."/>
            <person name="Teichmann S."/>
            <person name="Tobari Y.N."/>
            <person name="Tomimura Y."/>
            <person name="Tsolas J.M."/>
            <person name="Valente V.L."/>
            <person name="Venter E."/>
            <person name="Venter J.C."/>
            <person name="Vicario S."/>
            <person name="Vieira F.G."/>
            <person name="Vilella A.J."/>
            <person name="Villasante A."/>
            <person name="Walenz B."/>
            <person name="Wang J."/>
            <person name="Wasserman M."/>
            <person name="Watts T."/>
            <person name="Wilson D."/>
            <person name="Wilson R.K."/>
            <person name="Wing R.A."/>
            <person name="Wolfner M.F."/>
            <person name="Wong A."/>
            <person name="Wong G.K."/>
            <person name="Wu C.I."/>
            <person name="Wu G."/>
            <person name="Yamamoto D."/>
            <person name="Yang H.P."/>
            <person name="Yang S.P."/>
            <person name="Yorke J.A."/>
            <person name="Yoshida K."/>
            <person name="Zdobnov E."/>
            <person name="Zhang P."/>
            <person name="Zhang Y."/>
            <person name="Zimin A.V."/>
            <person name="Baldwin J."/>
            <person name="Abdouelleil A."/>
            <person name="Abdulkadir J."/>
            <person name="Abebe A."/>
            <person name="Abera B."/>
            <person name="Abreu J."/>
            <person name="Acer S.C."/>
            <person name="Aftuck L."/>
            <person name="Alexander A."/>
            <person name="An P."/>
            <person name="Anderson E."/>
            <person name="Anderson S."/>
            <person name="Arachi H."/>
            <person name="Azer M."/>
            <person name="Bachantsang P."/>
            <person name="Barry A."/>
            <person name="Bayul T."/>
            <person name="Berlin A."/>
            <person name="Bessette D."/>
            <person name="Bloom T."/>
            <person name="Blye J."/>
            <person name="Boguslavskiy L."/>
            <person name="Bonnet C."/>
            <person name="Boukhgalter B."/>
            <person name="Bourzgui I."/>
            <person name="Brown A."/>
            <person name="Cahill P."/>
            <person name="Channer S."/>
            <person name="Cheshatsang Y."/>
            <person name="Chuda L."/>
            <person name="Citroen M."/>
            <person name="Collymore A."/>
            <person name="Cooke P."/>
            <person name="Costello M."/>
            <person name="D'Aco K."/>
            <person name="Daza R."/>
            <person name="De Haan G."/>
            <person name="DeGray S."/>
            <person name="DeMaso C."/>
            <person name="Dhargay N."/>
            <person name="Dooley K."/>
            <person name="Dooley E."/>
            <person name="Doricent M."/>
            <person name="Dorje P."/>
            <person name="Dorjee K."/>
            <person name="Dupes A."/>
            <person name="Elong R."/>
            <person name="Falk J."/>
            <person name="Farina A."/>
            <person name="Faro S."/>
            <person name="Ferguson D."/>
            <person name="Fisher S."/>
            <person name="Foley C.D."/>
            <person name="Franke A."/>
            <person name="Friedrich D."/>
            <person name="Gadbois L."/>
            <person name="Gearin G."/>
            <person name="Gearin C.R."/>
            <person name="Giannoukos G."/>
            <person name="Goode T."/>
            <person name="Graham J."/>
            <person name="Grandbois E."/>
            <person name="Grewal S."/>
            <person name="Gyaltsen K."/>
            <person name="Hafez N."/>
            <person name="Hagos B."/>
            <person name="Hall J."/>
            <person name="Henson C."/>
            <person name="Hollinger A."/>
            <person name="Honan T."/>
            <person name="Huard M.D."/>
            <person name="Hughes L."/>
            <person name="Hurhula B."/>
            <person name="Husby M.E."/>
            <person name="Kamat A."/>
            <person name="Kanga B."/>
            <person name="Kashin S."/>
            <person name="Khazanovich D."/>
            <person name="Kisner P."/>
            <person name="Lance K."/>
            <person name="Lara M."/>
            <person name="Lee W."/>
            <person name="Lennon N."/>
            <person name="Letendre F."/>
            <person name="LeVine R."/>
            <person name="Lipovsky A."/>
            <person name="Liu X."/>
            <person name="Liu J."/>
            <person name="Liu S."/>
            <person name="Lokyitsang T."/>
            <person name="Lokyitsang Y."/>
            <person name="Lubonja R."/>
            <person name="Lui A."/>
            <person name="MacDonald P."/>
            <person name="Magnisalis V."/>
            <person name="Maru K."/>
            <person name="Matthews C."/>
            <person name="McCusker W."/>
            <person name="McDonough S."/>
            <person name="Mehta T."/>
            <person name="Meldrim J."/>
            <person name="Meneus L."/>
            <person name="Mihai O."/>
            <person name="Mihalev A."/>
            <person name="Mihova T."/>
            <person name="Mittelman R."/>
            <person name="Mlenga V."/>
            <person name="Montmayeur A."/>
            <person name="Mulrain L."/>
            <person name="Navidi A."/>
            <person name="Naylor J."/>
            <person name="Negash T."/>
            <person name="Nguyen T."/>
            <person name="Nguyen N."/>
            <person name="Nicol R."/>
            <person name="Norbu C."/>
            <person name="Norbu N."/>
            <person name="Novod N."/>
            <person name="O'Neill B."/>
            <person name="Osman S."/>
            <person name="Markiewicz E."/>
            <person name="Oyono O.L."/>
            <person name="Patti C."/>
            <person name="Phunkhang P."/>
            <person name="Pierre F."/>
            <person name="Priest M."/>
            <person name="Raghuraman S."/>
            <person name="Rege F."/>
            <person name="Reyes R."/>
            <person name="Rise C."/>
            <person name="Rogov P."/>
            <person name="Ross K."/>
            <person name="Ryan E."/>
            <person name="Settipalli S."/>
            <person name="Shea T."/>
            <person name="Sherpa N."/>
            <person name="Shi L."/>
            <person name="Shih D."/>
            <person name="Sparrow T."/>
            <person name="Spaulding J."/>
            <person name="Stalker J."/>
            <person name="Stange-Thomann N."/>
            <person name="Stavropoulos S."/>
            <person name="Stone C."/>
            <person name="Strader C."/>
            <person name="Tesfaye S."/>
            <person name="Thomson T."/>
            <person name="Thoulutsang Y."/>
            <person name="Thoulutsang D."/>
            <person name="Topham K."/>
            <person name="Topping I."/>
            <person name="Tsamla T."/>
            <person name="Vassiliev H."/>
            <person name="Vo A."/>
            <person name="Wangchuk T."/>
            <person name="Wangdi T."/>
            <person name="Weiand M."/>
            <person name="Wilkinson J."/>
            <person name="Wilson A."/>
            <person name="Yadav S."/>
            <person name="Young G."/>
            <person name="Yu Q."/>
            <person name="Zembek L."/>
            <person name="Zhong D."/>
            <person name="Zimmer A."/>
            <person name="Zwirko Z."/>
            <person name="Jaffe D.B."/>
            <person name="Alvarez P."/>
            <person name="Brockman W."/>
            <person name="Butler J."/>
            <person name="Chin C."/>
            <person name="Gnerre S."/>
            <person name="Grabherr M."/>
            <person name="Kleber M."/>
            <person name="Mauceli E."/>
            <person name="MacCallum I."/>
        </authorList>
    </citation>
    <scope>NUCLEOTIDE SEQUENCE [LARGE SCALE GENOMIC DNA]</scope>
    <source>
        <strain evidence="12">white501</strain>
    </source>
</reference>
<sequence length="393" mass="45172">MAKQVDFAELKLSEKIIGAGSGGAVRKATFQDQEIAVKIFDFLEKTIKKNAEREITHLSEIDHEHVIRVIGRASDGKKDYLLMEYLEEGSLHNYLYGDDKWEYTVEQAVRWALQCAKALAYLHSLDRPIVHRDIKPQNMLLHNQHEDLKICDFGLATDMTNNKTDMQGTLRYMAPEAIKDLKYTAKCDVYSFGIMLWELMTRQLPYSHLENPNSQYAILKAISSGEKLPMESVRSDCPAGIKQLIQCCMDINPEKRPSMKEIEKYLGEQYESGTDEDFIQPLDEDTVAVVTYHVDSSGSRIMRVDFWRHLLPSIRMTFPIVKREAQRLGETVVRETARAAQDGEREVRRAEKDTERETSRAAHDGERETRRAGQDVGRETVRAVKKIGKKLRF</sequence>
<dbReference type="EMBL" id="CM000364">
    <property type="protein sequence ID" value="EDX12182.1"/>
    <property type="molecule type" value="Genomic_DNA"/>
</dbReference>
<keyword evidence="12" id="KW-1185">Reference proteome</keyword>
<feature type="region of interest" description="Disordered" evidence="9">
    <location>
        <begin position="335"/>
        <end position="379"/>
    </location>
</feature>
<dbReference type="Gene3D" id="1.10.510.10">
    <property type="entry name" value="Transferase(Phosphotransferase) domain 1"/>
    <property type="match status" value="1"/>
</dbReference>
<dbReference type="SUPFAM" id="SSF56112">
    <property type="entry name" value="Protein kinase-like (PK-like)"/>
    <property type="match status" value="1"/>
</dbReference>
<keyword evidence="6 7" id="KW-0067">ATP-binding</keyword>
<evidence type="ECO:0000313" key="11">
    <source>
        <dbReference type="EMBL" id="EDX12182.1"/>
    </source>
</evidence>
<organism evidence="11 12">
    <name type="scientific">Drosophila simulans</name>
    <name type="common">Fruit fly</name>
    <dbReference type="NCBI Taxonomy" id="7240"/>
    <lineage>
        <taxon>Eukaryota</taxon>
        <taxon>Metazoa</taxon>
        <taxon>Ecdysozoa</taxon>
        <taxon>Arthropoda</taxon>
        <taxon>Hexapoda</taxon>
        <taxon>Insecta</taxon>
        <taxon>Pterygota</taxon>
        <taxon>Neoptera</taxon>
        <taxon>Endopterygota</taxon>
        <taxon>Diptera</taxon>
        <taxon>Brachycera</taxon>
        <taxon>Muscomorpha</taxon>
        <taxon>Ephydroidea</taxon>
        <taxon>Drosophilidae</taxon>
        <taxon>Drosophila</taxon>
        <taxon>Sophophora</taxon>
    </lineage>
</organism>
<gene>
    <name evidence="11" type="primary">Dsim\GD20035</name>
    <name evidence="11" type="ORF">Dsim_GD20035</name>
</gene>
<dbReference type="PROSITE" id="PS50011">
    <property type="entry name" value="PROTEIN_KINASE_DOM"/>
    <property type="match status" value="1"/>
</dbReference>